<dbReference type="Proteomes" id="UP000054097">
    <property type="component" value="Unassembled WGS sequence"/>
</dbReference>
<dbReference type="GO" id="GO:0005737">
    <property type="term" value="C:cytoplasm"/>
    <property type="evidence" value="ECO:0007669"/>
    <property type="project" value="GOC"/>
</dbReference>
<dbReference type="AlphaFoldDB" id="A0A0C3BBS1"/>
<dbReference type="Gene3D" id="1.10.357.150">
    <property type="match status" value="1"/>
</dbReference>
<gene>
    <name evidence="3" type="ORF">M408DRAFT_93152</name>
</gene>
<dbReference type="GO" id="GO:0006888">
    <property type="term" value="P:endoplasmic reticulum to Golgi vesicle-mediated transport"/>
    <property type="evidence" value="ECO:0007669"/>
    <property type="project" value="TreeGrafter"/>
</dbReference>
<dbReference type="GO" id="GO:0007094">
    <property type="term" value="P:mitotic spindle assembly checkpoint signaling"/>
    <property type="evidence" value="ECO:0007669"/>
    <property type="project" value="TreeGrafter"/>
</dbReference>
<dbReference type="HOGENOM" id="CLU_012968_0_0_1"/>
<reference evidence="4" key="2">
    <citation type="submission" date="2015-01" db="EMBL/GenBank/DDBJ databases">
        <title>Evolutionary Origins and Diversification of the Mycorrhizal Mutualists.</title>
        <authorList>
            <consortium name="DOE Joint Genome Institute"/>
            <consortium name="Mycorrhizal Genomics Consortium"/>
            <person name="Kohler A."/>
            <person name="Kuo A."/>
            <person name="Nagy L.G."/>
            <person name="Floudas D."/>
            <person name="Copeland A."/>
            <person name="Barry K.W."/>
            <person name="Cichocki N."/>
            <person name="Veneault-Fourrey C."/>
            <person name="LaButti K."/>
            <person name="Lindquist E.A."/>
            <person name="Lipzen A."/>
            <person name="Lundell T."/>
            <person name="Morin E."/>
            <person name="Murat C."/>
            <person name="Riley R."/>
            <person name="Ohm R."/>
            <person name="Sun H."/>
            <person name="Tunlid A."/>
            <person name="Henrissat B."/>
            <person name="Grigoriev I.V."/>
            <person name="Hibbett D.S."/>
            <person name="Martin F."/>
        </authorList>
    </citation>
    <scope>NUCLEOTIDE SEQUENCE [LARGE SCALE GENOMIC DNA]</scope>
    <source>
        <strain evidence="4">MAFF 305830</strain>
    </source>
</reference>
<dbReference type="EMBL" id="KN824277">
    <property type="protein sequence ID" value="KIM34270.1"/>
    <property type="molecule type" value="Genomic_DNA"/>
</dbReference>
<reference evidence="3 4" key="1">
    <citation type="submission" date="2014-04" db="EMBL/GenBank/DDBJ databases">
        <authorList>
            <consortium name="DOE Joint Genome Institute"/>
            <person name="Kuo A."/>
            <person name="Zuccaro A."/>
            <person name="Kohler A."/>
            <person name="Nagy L.G."/>
            <person name="Floudas D."/>
            <person name="Copeland A."/>
            <person name="Barry K.W."/>
            <person name="Cichocki N."/>
            <person name="Veneault-Fourrey C."/>
            <person name="LaButti K."/>
            <person name="Lindquist E.A."/>
            <person name="Lipzen A."/>
            <person name="Lundell T."/>
            <person name="Morin E."/>
            <person name="Murat C."/>
            <person name="Sun H."/>
            <person name="Tunlid A."/>
            <person name="Henrissat B."/>
            <person name="Grigoriev I.V."/>
            <person name="Hibbett D.S."/>
            <person name="Martin F."/>
            <person name="Nordberg H.P."/>
            <person name="Cantor M.N."/>
            <person name="Hua S.X."/>
        </authorList>
    </citation>
    <scope>NUCLEOTIDE SEQUENCE [LARGE SCALE GENOMIC DNA]</scope>
    <source>
        <strain evidence="3 4">MAFF 305830</strain>
    </source>
</reference>
<dbReference type="Pfam" id="PF22766">
    <property type="entry name" value="ZW10_C2"/>
    <property type="match status" value="1"/>
</dbReference>
<name>A0A0C3BBS1_SERVB</name>
<dbReference type="OrthoDB" id="534815at2759"/>
<feature type="compositionally biased region" description="Acidic residues" evidence="1">
    <location>
        <begin position="463"/>
        <end position="482"/>
    </location>
</feature>
<evidence type="ECO:0000313" key="4">
    <source>
        <dbReference type="Proteomes" id="UP000054097"/>
    </source>
</evidence>
<organism evidence="3 4">
    <name type="scientific">Serendipita vermifera MAFF 305830</name>
    <dbReference type="NCBI Taxonomy" id="933852"/>
    <lineage>
        <taxon>Eukaryota</taxon>
        <taxon>Fungi</taxon>
        <taxon>Dikarya</taxon>
        <taxon>Basidiomycota</taxon>
        <taxon>Agaricomycotina</taxon>
        <taxon>Agaricomycetes</taxon>
        <taxon>Sebacinales</taxon>
        <taxon>Serendipitaceae</taxon>
        <taxon>Serendipita</taxon>
    </lineage>
</organism>
<feature type="compositionally biased region" description="Acidic residues" evidence="1">
    <location>
        <begin position="409"/>
        <end position="437"/>
    </location>
</feature>
<feature type="domain" description="ZW10 C-terminal helical" evidence="2">
    <location>
        <begin position="704"/>
        <end position="843"/>
    </location>
</feature>
<dbReference type="STRING" id="933852.A0A0C3BBS1"/>
<dbReference type="GO" id="GO:1990423">
    <property type="term" value="C:RZZ complex"/>
    <property type="evidence" value="ECO:0007669"/>
    <property type="project" value="TreeGrafter"/>
</dbReference>
<dbReference type="PANTHER" id="PTHR12205">
    <property type="entry name" value="CENTROMERE/KINETOCHORE PROTEIN ZW10"/>
    <property type="match status" value="1"/>
</dbReference>
<keyword evidence="4" id="KW-1185">Reference proteome</keyword>
<dbReference type="InterPro" id="IPR046362">
    <property type="entry name" value="Zw10/DSL1_C_sf"/>
</dbReference>
<sequence length="846" mass="93927">MELAFELPEHLPRSPRSKNEQPQTSTAVLTALAEASPVTLADTTKWVNELDNAILETKKGIHDLIHQDYDAFQRQLDSSKSIQRRLATLTSNVNALGTELDNPDTGVLPVMLNALRHHSDLAQRSYEAQLTSASLQHLGQCRDKYKELMVLTEERNLPRAVTTTAELQKLLDSCPSPLNQTKVLLDLQNITRHTRDSVQEQLIKALAECISLTDSRFSIHPQYHSFSLHDAFVSVPTQVQSMTLTTIRKEIFAHYINRALKENIKLTQTSDFVLEAHPSSSPDCFSSLLNLFTFMHDRLLPSLPVIHQGSFAASFYNGLADVVQSELLVPAIPSHIEGISNYLKHIQAAINFELKVTGMGFLSGTEPRIKTWGDGAQGHYEKKRRAALVDRARLIILTDNRSPIRVTEEYTEEPIVEESPEMETPEEEVNWGFDDDDGPKATKDPGTTEQDATHDEPDKAEEGDGDGWGFDDDEPSGDADAQEESHDPWGVEWDDPPTEEAPPAPAESKPSLRSQPTAGGSSQKAANTQKPLPPKPAPESYLVSHAAKTVADLAAQILDEALVLSTSTIFEELHFPFTQSVVLLSTAPSTFDLFRAMYPVSHASKLAQSRSGRLQYSNDAKYLAEAAQKLRTKCDSSRFATIDGAGGRFDETAERLSVISTSWLDDTIEQESQRLIGIISSTNSFMDLAYDAEFTEAENAIKRVKNEIMFAAQDFALPLAPSICYTSLGTIVNQVIDQILKDVFAIRDISEIVSERLARLCRVLHPLDTLFPELENGVSTVASYVPLWLKFTYLSDILEGSIAEISSWWDAGHLVDYEPEELSRLIEALFADTPLRTVTISKIMRG</sequence>
<evidence type="ECO:0000313" key="3">
    <source>
        <dbReference type="EMBL" id="KIM34270.1"/>
    </source>
</evidence>
<feature type="region of interest" description="Disordered" evidence="1">
    <location>
        <begin position="407"/>
        <end position="539"/>
    </location>
</feature>
<protein>
    <recommendedName>
        <fullName evidence="2">ZW10 C-terminal helical domain-containing protein</fullName>
    </recommendedName>
</protein>
<dbReference type="InterPro" id="IPR055148">
    <property type="entry name" value="ZW10_C_2"/>
</dbReference>
<feature type="compositionally biased region" description="Polar residues" evidence="1">
    <location>
        <begin position="511"/>
        <end position="530"/>
    </location>
</feature>
<evidence type="ECO:0000256" key="1">
    <source>
        <dbReference type="SAM" id="MobiDB-lite"/>
    </source>
</evidence>
<evidence type="ECO:0000259" key="2">
    <source>
        <dbReference type="Pfam" id="PF22766"/>
    </source>
</evidence>
<feature type="compositionally biased region" description="Basic and acidic residues" evidence="1">
    <location>
        <begin position="451"/>
        <end position="462"/>
    </location>
</feature>
<dbReference type="PANTHER" id="PTHR12205:SF0">
    <property type="entry name" value="CENTROMERE_KINETOCHORE PROTEIN ZW10 HOMOLOG"/>
    <property type="match status" value="1"/>
</dbReference>
<proteinExistence type="predicted"/>
<accession>A0A0C3BBS1</accession>
<feature type="region of interest" description="Disordered" evidence="1">
    <location>
        <begin position="1"/>
        <end position="25"/>
    </location>
</feature>